<dbReference type="AlphaFoldDB" id="A0A2A2D4X3"/>
<protein>
    <submittedName>
        <fullName evidence="2">Uncharacterized protein</fullName>
    </submittedName>
</protein>
<reference evidence="2 3" key="1">
    <citation type="submission" date="2017-08" db="EMBL/GenBank/DDBJ databases">
        <title>Genome sequence of Streptomyces albireticuli NRRL B-1670.</title>
        <authorList>
            <person name="Graham D.E."/>
            <person name="Mahan K.M."/>
            <person name="Klingeman D.M."/>
            <person name="Hettich R.L."/>
            <person name="Parry R.J."/>
            <person name="Spain J.C."/>
        </authorList>
    </citation>
    <scope>NUCLEOTIDE SEQUENCE [LARGE SCALE GENOMIC DNA]</scope>
    <source>
        <strain evidence="2 3">NRRL B-1670</strain>
    </source>
</reference>
<dbReference type="EMBL" id="NSJV01000446">
    <property type="protein sequence ID" value="PAU46561.1"/>
    <property type="molecule type" value="Genomic_DNA"/>
</dbReference>
<gene>
    <name evidence="2" type="ORF">CK936_23495</name>
</gene>
<evidence type="ECO:0000256" key="1">
    <source>
        <dbReference type="SAM" id="MobiDB-lite"/>
    </source>
</evidence>
<accession>A0A2A2D4X3</accession>
<dbReference type="RefSeq" id="WP_095582957.1">
    <property type="nucleotide sequence ID" value="NZ_JAJQQS010000026.1"/>
</dbReference>
<sequence length="73" mass="7433">MPKNTRTSQVPTPLDVAQRAAERQPAVDFAAAWSRGDEWGMNAAAADAIAYDLEHPGGGARAAVQAVAGSAAA</sequence>
<evidence type="ECO:0000313" key="2">
    <source>
        <dbReference type="EMBL" id="PAU46561.1"/>
    </source>
</evidence>
<proteinExistence type="predicted"/>
<name>A0A2A2D4X3_9ACTN</name>
<evidence type="ECO:0000313" key="3">
    <source>
        <dbReference type="Proteomes" id="UP000218944"/>
    </source>
</evidence>
<feature type="compositionally biased region" description="Polar residues" evidence="1">
    <location>
        <begin position="1"/>
        <end position="11"/>
    </location>
</feature>
<comment type="caution">
    <text evidence="2">The sequence shown here is derived from an EMBL/GenBank/DDBJ whole genome shotgun (WGS) entry which is preliminary data.</text>
</comment>
<feature type="region of interest" description="Disordered" evidence="1">
    <location>
        <begin position="1"/>
        <end position="22"/>
    </location>
</feature>
<dbReference type="Proteomes" id="UP000218944">
    <property type="component" value="Unassembled WGS sequence"/>
</dbReference>
<organism evidence="2 3">
    <name type="scientific">Streptomyces albireticuli</name>
    <dbReference type="NCBI Taxonomy" id="1940"/>
    <lineage>
        <taxon>Bacteria</taxon>
        <taxon>Bacillati</taxon>
        <taxon>Actinomycetota</taxon>
        <taxon>Actinomycetes</taxon>
        <taxon>Kitasatosporales</taxon>
        <taxon>Streptomycetaceae</taxon>
        <taxon>Streptomyces</taxon>
    </lineage>
</organism>
<keyword evidence="3" id="KW-1185">Reference proteome</keyword>